<gene>
    <name evidence="5" type="ORF">CEP50_10250</name>
</gene>
<keyword evidence="6" id="KW-1185">Reference proteome</keyword>
<dbReference type="Proteomes" id="UP000239352">
    <property type="component" value="Unassembled WGS sequence"/>
</dbReference>
<dbReference type="EMBL" id="PVSR01000014">
    <property type="protein sequence ID" value="PRW63455.1"/>
    <property type="molecule type" value="Genomic_DNA"/>
</dbReference>
<organism evidence="5 6">
    <name type="scientific">Actinopolyspora mortivallis</name>
    <dbReference type="NCBI Taxonomy" id="33906"/>
    <lineage>
        <taxon>Bacteria</taxon>
        <taxon>Bacillati</taxon>
        <taxon>Actinomycetota</taxon>
        <taxon>Actinomycetes</taxon>
        <taxon>Actinopolysporales</taxon>
        <taxon>Actinopolysporaceae</taxon>
        <taxon>Actinopolyspora</taxon>
    </lineage>
</organism>
<dbReference type="InParanoid" id="A0A2T0GWG3"/>
<evidence type="ECO:0000256" key="2">
    <source>
        <dbReference type="ARBA" id="ARBA00006411"/>
    </source>
</evidence>
<reference evidence="5 6" key="1">
    <citation type="submission" date="2018-03" db="EMBL/GenBank/DDBJ databases">
        <title>Actinopolyspora mortivallis from Sahara, screening for active biomolecules.</title>
        <authorList>
            <person name="Selama O."/>
            <person name="Wellington E.M.H."/>
            <person name="Hacene H."/>
        </authorList>
    </citation>
    <scope>NUCLEOTIDE SEQUENCE [LARGE SCALE GENOMIC DNA]</scope>
    <source>
        <strain evidence="5 6">M5A</strain>
    </source>
</reference>
<comment type="caution">
    <text evidence="5">The sequence shown here is derived from an EMBL/GenBank/DDBJ whole genome shotgun (WGS) entry which is preliminary data.</text>
</comment>
<dbReference type="Pfam" id="PF14011">
    <property type="entry name" value="ESX-1_EspG"/>
    <property type="match status" value="1"/>
</dbReference>
<evidence type="ECO:0000256" key="3">
    <source>
        <dbReference type="ARBA" id="ARBA00022490"/>
    </source>
</evidence>
<evidence type="ECO:0000256" key="4">
    <source>
        <dbReference type="ARBA" id="ARBA00023186"/>
    </source>
</evidence>
<protein>
    <submittedName>
        <fullName evidence="5">ESX secretion-associated protein EspG</fullName>
    </submittedName>
</protein>
<evidence type="ECO:0000313" key="5">
    <source>
        <dbReference type="EMBL" id="PRW63455.1"/>
    </source>
</evidence>
<comment type="subcellular location">
    <subcellularLocation>
        <location evidence="1">Cytoplasm</location>
    </subcellularLocation>
</comment>
<comment type="similarity">
    <text evidence="2">Belongs to the EspG family.</text>
</comment>
<proteinExistence type="inferred from homology"/>
<dbReference type="RefSeq" id="WP_106113717.1">
    <property type="nucleotide sequence ID" value="NZ_PVSR01000014.1"/>
</dbReference>
<dbReference type="AlphaFoldDB" id="A0A2T0GWG3"/>
<accession>A0A2T0GWG3</accession>
<dbReference type="STRING" id="1050202.GCA_000384035_03660"/>
<keyword evidence="4" id="KW-0143">Chaperone</keyword>
<evidence type="ECO:0000256" key="1">
    <source>
        <dbReference type="ARBA" id="ARBA00004496"/>
    </source>
</evidence>
<name>A0A2T0GWG3_ACTMO</name>
<dbReference type="InterPro" id="IPR025734">
    <property type="entry name" value="EspG"/>
</dbReference>
<keyword evidence="3" id="KW-0963">Cytoplasm</keyword>
<sequence length="274" mass="30172">MTRNRISISPLAAAYLCERYDTHPHPMLRVGAPREVTDEQQRRAAHDAGRRELQQQGLIDTDEVHPFLEDAWTLLSHPPLAFGLAVRDNDGENFNAVLVEHGRSTLRAYQADGRDHETLEDIVLSSHEYGGPAGNTVQLLGDPRAAPGGSASLPTELLDRAGKHMAAEPGGSTLTALNSAGVRGEDARALARALNSTRHLEALITLRLYDNRVRRVHTLPFGLQVFTTDEGAYFTQRRTGGDGREWFTLAPADGRKITAKLDEMTNQLRASLQR</sequence>
<evidence type="ECO:0000313" key="6">
    <source>
        <dbReference type="Proteomes" id="UP000239352"/>
    </source>
</evidence>